<feature type="transmembrane region" description="Helical" evidence="1">
    <location>
        <begin position="113"/>
        <end position="130"/>
    </location>
</feature>
<keyword evidence="1" id="KW-0812">Transmembrane</keyword>
<evidence type="ECO:0000313" key="4">
    <source>
        <dbReference type="Proteomes" id="UP001465976"/>
    </source>
</evidence>
<feature type="transmembrane region" description="Helical" evidence="1">
    <location>
        <begin position="259"/>
        <end position="278"/>
    </location>
</feature>
<protein>
    <recommendedName>
        <fullName evidence="2">DUF6533 domain-containing protein</fullName>
    </recommendedName>
</protein>
<feature type="transmembrane region" description="Helical" evidence="1">
    <location>
        <begin position="172"/>
        <end position="193"/>
    </location>
</feature>
<dbReference type="InterPro" id="IPR045340">
    <property type="entry name" value="DUF6533"/>
</dbReference>
<proteinExistence type="predicted"/>
<keyword evidence="4" id="KW-1185">Reference proteome</keyword>
<accession>A0ABR3F2X8</accession>
<comment type="caution">
    <text evidence="3">The sequence shown here is derived from an EMBL/GenBank/DDBJ whole genome shotgun (WGS) entry which is preliminary data.</text>
</comment>
<keyword evidence="1" id="KW-0472">Membrane</keyword>
<evidence type="ECO:0000259" key="2">
    <source>
        <dbReference type="Pfam" id="PF20151"/>
    </source>
</evidence>
<reference evidence="3 4" key="1">
    <citation type="submission" date="2024-02" db="EMBL/GenBank/DDBJ databases">
        <title>A draft genome for the cacao thread blight pathogen Marasmius crinis-equi.</title>
        <authorList>
            <person name="Cohen S.P."/>
            <person name="Baruah I.K."/>
            <person name="Amoako-Attah I."/>
            <person name="Bukari Y."/>
            <person name="Meinhardt L.W."/>
            <person name="Bailey B.A."/>
        </authorList>
    </citation>
    <scope>NUCLEOTIDE SEQUENCE [LARGE SCALE GENOMIC DNA]</scope>
    <source>
        <strain evidence="3 4">GH-76</strain>
    </source>
</reference>
<dbReference type="Proteomes" id="UP001465976">
    <property type="component" value="Unassembled WGS sequence"/>
</dbReference>
<evidence type="ECO:0000313" key="3">
    <source>
        <dbReference type="EMBL" id="KAL0569577.1"/>
    </source>
</evidence>
<dbReference type="EMBL" id="JBAHYK010001088">
    <property type="protein sequence ID" value="KAL0569577.1"/>
    <property type="molecule type" value="Genomic_DNA"/>
</dbReference>
<dbReference type="Pfam" id="PF20151">
    <property type="entry name" value="DUF6533"/>
    <property type="match status" value="1"/>
</dbReference>
<feature type="transmembrane region" description="Helical" evidence="1">
    <location>
        <begin position="298"/>
        <end position="319"/>
    </location>
</feature>
<feature type="transmembrane region" description="Helical" evidence="1">
    <location>
        <begin position="135"/>
        <end position="152"/>
    </location>
</feature>
<name>A0ABR3F2X8_9AGAR</name>
<organism evidence="3 4">
    <name type="scientific">Marasmius crinis-equi</name>
    <dbReference type="NCBI Taxonomy" id="585013"/>
    <lineage>
        <taxon>Eukaryota</taxon>
        <taxon>Fungi</taxon>
        <taxon>Dikarya</taxon>
        <taxon>Basidiomycota</taxon>
        <taxon>Agaricomycotina</taxon>
        <taxon>Agaricomycetes</taxon>
        <taxon>Agaricomycetidae</taxon>
        <taxon>Agaricales</taxon>
        <taxon>Marasmiineae</taxon>
        <taxon>Marasmiaceae</taxon>
        <taxon>Marasmius</taxon>
    </lineage>
</organism>
<feature type="transmembrane region" description="Helical" evidence="1">
    <location>
        <begin position="205"/>
        <end position="224"/>
    </location>
</feature>
<gene>
    <name evidence="3" type="ORF">V5O48_012386</name>
</gene>
<feature type="domain" description="DUF6533" evidence="2">
    <location>
        <begin position="66"/>
        <end position="104"/>
    </location>
</feature>
<sequence>MTAKAFWFSTDQTLVMIATGRISELTAEMGGIYAYLPAFGHEYYVSNEMSFPDVQEDIKETVRTNYVGFVSFTILVWDHMITFSDEVEYIWRGRKGPIVYLFLFRFAPGQNRYFTPLGFVINLFGVFGVLKPLPFLTIAVGLVVLAYLSPVWTYDRCLTAILPNGNHRCKDFIRYEGVTVALAVEVVGLMMFLRIRALYARNKAIQGLLVLILLFETGMNAWLISRGQPVVHNPDSGRTSHACTMIFDPSISGLASASAWIPLLYDTIVFGLTINRTLPAIRRKQAGVVLKRILEDGLLYYSVIFIITLVLTIMIIAAPDGIKNILAQTEQLVTVAMMSRITISLKKEGRKQEVSYDDEMSRPRSLFFSRLGRRSKKAQGREDIPLAFPIATPPTPPPVLHLRDNEDEDVLNPVVTAQSWPRESVI</sequence>
<evidence type="ECO:0000256" key="1">
    <source>
        <dbReference type="SAM" id="Phobius"/>
    </source>
</evidence>
<keyword evidence="1" id="KW-1133">Transmembrane helix</keyword>